<dbReference type="HOGENOM" id="CLU_2420598_0_0_9"/>
<dbReference type="STRING" id="649747.HMPREF0083_01703"/>
<keyword evidence="3" id="KW-1185">Reference proteome</keyword>
<comment type="caution">
    <text evidence="2">The sequence shown here is derived from an EMBL/GenBank/DDBJ whole genome shotgun (WGS) entry which is preliminary data.</text>
</comment>
<feature type="compositionally biased region" description="Low complexity" evidence="1">
    <location>
        <begin position="9"/>
        <end position="27"/>
    </location>
</feature>
<dbReference type="Proteomes" id="UP000016511">
    <property type="component" value="Unassembled WGS sequence"/>
</dbReference>
<accession>U1YHF8</accession>
<gene>
    <name evidence="2" type="ORF">HMPREF0083_01703</name>
</gene>
<organism evidence="2 3">
    <name type="scientific">Aneurinibacillus aneurinilyticus ATCC 12856</name>
    <dbReference type="NCBI Taxonomy" id="649747"/>
    <lineage>
        <taxon>Bacteria</taxon>
        <taxon>Bacillati</taxon>
        <taxon>Bacillota</taxon>
        <taxon>Bacilli</taxon>
        <taxon>Bacillales</taxon>
        <taxon>Paenibacillaceae</taxon>
        <taxon>Aneurinibacillus group</taxon>
        <taxon>Aneurinibacillus</taxon>
    </lineage>
</organism>
<sequence length="91" mass="10421">MGMHSVYASEQTEQTEQIEQTEQSQISPLGVGSGTVIRSWSSTKVCDQSIDCRPYSWEDKPTWTWDYFEEVRFQDGSTQINKYPNQKGGCC</sequence>
<evidence type="ECO:0000256" key="1">
    <source>
        <dbReference type="SAM" id="MobiDB-lite"/>
    </source>
</evidence>
<name>U1YHF8_ANEAE</name>
<evidence type="ECO:0000313" key="2">
    <source>
        <dbReference type="EMBL" id="ERI10211.1"/>
    </source>
</evidence>
<dbReference type="EMBL" id="AWSJ01000114">
    <property type="protein sequence ID" value="ERI10211.1"/>
    <property type="molecule type" value="Genomic_DNA"/>
</dbReference>
<proteinExistence type="predicted"/>
<reference evidence="2 3" key="1">
    <citation type="submission" date="2013-08" db="EMBL/GenBank/DDBJ databases">
        <authorList>
            <person name="Weinstock G."/>
            <person name="Sodergren E."/>
            <person name="Wylie T."/>
            <person name="Fulton L."/>
            <person name="Fulton R."/>
            <person name="Fronick C."/>
            <person name="O'Laughlin M."/>
            <person name="Godfrey J."/>
            <person name="Miner T."/>
            <person name="Herter B."/>
            <person name="Appelbaum E."/>
            <person name="Cordes M."/>
            <person name="Lek S."/>
            <person name="Wollam A."/>
            <person name="Pepin K.H."/>
            <person name="Palsikar V.B."/>
            <person name="Mitreva M."/>
            <person name="Wilson R.K."/>
        </authorList>
    </citation>
    <scope>NUCLEOTIDE SEQUENCE [LARGE SCALE GENOMIC DNA]</scope>
    <source>
        <strain evidence="2 3">ATCC 12856</strain>
    </source>
</reference>
<evidence type="ECO:0000313" key="3">
    <source>
        <dbReference type="Proteomes" id="UP000016511"/>
    </source>
</evidence>
<dbReference type="AlphaFoldDB" id="U1YHF8"/>
<feature type="region of interest" description="Disordered" evidence="1">
    <location>
        <begin position="1"/>
        <end position="31"/>
    </location>
</feature>
<protein>
    <submittedName>
        <fullName evidence="2">Uncharacterized protein</fullName>
    </submittedName>
</protein>